<dbReference type="InterPro" id="IPR005495">
    <property type="entry name" value="LptG/LptF_permease"/>
</dbReference>
<dbReference type="RefSeq" id="WP_377404203.1">
    <property type="nucleotide sequence ID" value="NZ_JBHTFQ010000006.1"/>
</dbReference>
<comment type="caution">
    <text evidence="7">The sequence shown here is derived from an EMBL/GenBank/DDBJ whole genome shotgun (WGS) entry which is preliminary data.</text>
</comment>
<evidence type="ECO:0000256" key="3">
    <source>
        <dbReference type="ARBA" id="ARBA00022692"/>
    </source>
</evidence>
<feature type="transmembrane region" description="Helical" evidence="6">
    <location>
        <begin position="309"/>
        <end position="326"/>
    </location>
</feature>
<keyword evidence="3 6" id="KW-0812">Transmembrane</keyword>
<evidence type="ECO:0000256" key="4">
    <source>
        <dbReference type="ARBA" id="ARBA00022989"/>
    </source>
</evidence>
<comment type="subcellular location">
    <subcellularLocation>
        <location evidence="1">Cell membrane</location>
        <topology evidence="1">Multi-pass membrane protein</topology>
    </subcellularLocation>
</comment>
<keyword evidence="2" id="KW-1003">Cell membrane</keyword>
<evidence type="ECO:0000313" key="8">
    <source>
        <dbReference type="Proteomes" id="UP001596516"/>
    </source>
</evidence>
<feature type="transmembrane region" description="Helical" evidence="6">
    <location>
        <begin position="12"/>
        <end position="29"/>
    </location>
</feature>
<feature type="transmembrane region" description="Helical" evidence="6">
    <location>
        <begin position="338"/>
        <end position="360"/>
    </location>
</feature>
<keyword evidence="8" id="KW-1185">Reference proteome</keyword>
<dbReference type="InterPro" id="IPR030923">
    <property type="entry name" value="LptG"/>
</dbReference>
<dbReference type="PANTHER" id="PTHR33529">
    <property type="entry name" value="SLR0882 PROTEIN-RELATED"/>
    <property type="match status" value="1"/>
</dbReference>
<feature type="transmembrane region" description="Helical" evidence="6">
    <location>
        <begin position="59"/>
        <end position="79"/>
    </location>
</feature>
<protein>
    <submittedName>
        <fullName evidence="7">LPS export ABC transporter permease LptG</fullName>
    </submittedName>
</protein>
<accession>A0ABW2UJY0</accession>
<name>A0ABW2UJY0_9RHOB</name>
<evidence type="ECO:0000256" key="5">
    <source>
        <dbReference type="ARBA" id="ARBA00023136"/>
    </source>
</evidence>
<dbReference type="NCBIfam" id="TIGR04408">
    <property type="entry name" value="LptG_lptG"/>
    <property type="match status" value="1"/>
</dbReference>
<keyword evidence="5 6" id="KW-0472">Membrane</keyword>
<dbReference type="EMBL" id="JBHTFQ010000006">
    <property type="protein sequence ID" value="MFC7705032.1"/>
    <property type="molecule type" value="Genomic_DNA"/>
</dbReference>
<reference evidence="8" key="1">
    <citation type="journal article" date="2019" name="Int. J. Syst. Evol. Microbiol.">
        <title>The Global Catalogue of Microorganisms (GCM) 10K type strain sequencing project: providing services to taxonomists for standard genome sequencing and annotation.</title>
        <authorList>
            <consortium name="The Broad Institute Genomics Platform"/>
            <consortium name="The Broad Institute Genome Sequencing Center for Infectious Disease"/>
            <person name="Wu L."/>
            <person name="Ma J."/>
        </authorList>
    </citation>
    <scope>NUCLEOTIDE SEQUENCE [LARGE SCALE GENOMIC DNA]</scope>
    <source>
        <strain evidence="8">CGMCC 1.12750</strain>
    </source>
</reference>
<feature type="transmembrane region" description="Helical" evidence="6">
    <location>
        <begin position="99"/>
        <end position="121"/>
    </location>
</feature>
<dbReference type="Pfam" id="PF03739">
    <property type="entry name" value="LptF_LptG"/>
    <property type="match status" value="1"/>
</dbReference>
<organism evidence="7 8">
    <name type="scientific">Plastorhodobacter daqingensis</name>
    <dbReference type="NCBI Taxonomy" id="1387281"/>
    <lineage>
        <taxon>Bacteria</taxon>
        <taxon>Pseudomonadati</taxon>
        <taxon>Pseudomonadota</taxon>
        <taxon>Alphaproteobacteria</taxon>
        <taxon>Rhodobacterales</taxon>
        <taxon>Paracoccaceae</taxon>
        <taxon>Plastorhodobacter</taxon>
    </lineage>
</organism>
<evidence type="ECO:0000256" key="2">
    <source>
        <dbReference type="ARBA" id="ARBA00022475"/>
    </source>
</evidence>
<evidence type="ECO:0000313" key="7">
    <source>
        <dbReference type="EMBL" id="MFC7705032.1"/>
    </source>
</evidence>
<evidence type="ECO:0000256" key="6">
    <source>
        <dbReference type="SAM" id="Phobius"/>
    </source>
</evidence>
<dbReference type="Proteomes" id="UP001596516">
    <property type="component" value="Unassembled WGS sequence"/>
</dbReference>
<dbReference type="PANTHER" id="PTHR33529:SF2">
    <property type="entry name" value="LIPOPOLYSACCHARIDE EXPORT SYSTEM PERMEASE PROTEIN LPTG"/>
    <property type="match status" value="1"/>
</dbReference>
<sequence>MTLARYFARRFLRAFAIVLGVFAGMLLLLDMVEQIRRLSGSAPGLGPALELAALNMPEGVYRILPLIVILAALLMFLSLARSSELVVTRAAGVSALRSLVAPVATAVLLGVLAVAVLNPLIAATSKRYEARAGQLTGSESVLSISREGLWLRQGGAEGQTVIRAQRASLDGTVLQGVTFLTFAPESGPARRIEAAEARLTPGAWQVQDAKDWPLDSDNPERDARRHAAMTLPTDLTLSQIRDSFGTPSAIPIWDLPAFIGQLERAGFSARQHRVWFQMELALPLLMGAMVLIAAAFAMRPPRLGRTGPLVLIALLAGLGIFFLRNFAQVLGENGQIPVILAAWSPPIAAALLALGLILHLEDG</sequence>
<keyword evidence="4 6" id="KW-1133">Transmembrane helix</keyword>
<evidence type="ECO:0000256" key="1">
    <source>
        <dbReference type="ARBA" id="ARBA00004651"/>
    </source>
</evidence>
<gene>
    <name evidence="7" type="primary">lptG</name>
    <name evidence="7" type="ORF">ACFQXB_12570</name>
</gene>
<proteinExistence type="predicted"/>
<feature type="transmembrane region" description="Helical" evidence="6">
    <location>
        <begin position="280"/>
        <end position="297"/>
    </location>
</feature>